<dbReference type="EMBL" id="GBXM01101754">
    <property type="protein sequence ID" value="JAH06823.1"/>
    <property type="molecule type" value="Transcribed_RNA"/>
</dbReference>
<protein>
    <submittedName>
        <fullName evidence="1">Uncharacterized protein</fullName>
    </submittedName>
</protein>
<accession>A0A0E9PSK3</accession>
<sequence length="61" mass="7341">MYEIKYKTEIRSMSACSEVKAFTKVKSTYEKKIIWIIFKVEEIYNACFVRRCFGNKHANHK</sequence>
<reference evidence="1" key="1">
    <citation type="submission" date="2014-11" db="EMBL/GenBank/DDBJ databases">
        <authorList>
            <person name="Amaro Gonzalez C."/>
        </authorList>
    </citation>
    <scope>NUCLEOTIDE SEQUENCE</scope>
</reference>
<proteinExistence type="predicted"/>
<dbReference type="AlphaFoldDB" id="A0A0E9PSK3"/>
<evidence type="ECO:0000313" key="1">
    <source>
        <dbReference type="EMBL" id="JAH06823.1"/>
    </source>
</evidence>
<reference evidence="1" key="2">
    <citation type="journal article" date="2015" name="Fish Shellfish Immunol.">
        <title>Early steps in the European eel (Anguilla anguilla)-Vibrio vulnificus interaction in the gills: Role of the RtxA13 toxin.</title>
        <authorList>
            <person name="Callol A."/>
            <person name="Pajuelo D."/>
            <person name="Ebbesson L."/>
            <person name="Teles M."/>
            <person name="MacKenzie S."/>
            <person name="Amaro C."/>
        </authorList>
    </citation>
    <scope>NUCLEOTIDE SEQUENCE</scope>
</reference>
<organism evidence="1">
    <name type="scientific">Anguilla anguilla</name>
    <name type="common">European freshwater eel</name>
    <name type="synonym">Muraena anguilla</name>
    <dbReference type="NCBI Taxonomy" id="7936"/>
    <lineage>
        <taxon>Eukaryota</taxon>
        <taxon>Metazoa</taxon>
        <taxon>Chordata</taxon>
        <taxon>Craniata</taxon>
        <taxon>Vertebrata</taxon>
        <taxon>Euteleostomi</taxon>
        <taxon>Actinopterygii</taxon>
        <taxon>Neopterygii</taxon>
        <taxon>Teleostei</taxon>
        <taxon>Anguilliformes</taxon>
        <taxon>Anguillidae</taxon>
        <taxon>Anguilla</taxon>
    </lineage>
</organism>
<name>A0A0E9PSK3_ANGAN</name>